<keyword evidence="2" id="KW-1185">Reference proteome</keyword>
<accession>A0ABQ1N201</accession>
<evidence type="ECO:0000313" key="2">
    <source>
        <dbReference type="Proteomes" id="UP000635885"/>
    </source>
</evidence>
<reference evidence="2" key="1">
    <citation type="journal article" date="2019" name="Int. J. Syst. Evol. Microbiol.">
        <title>The Global Catalogue of Microorganisms (GCM) 10K type strain sequencing project: providing services to taxonomists for standard genome sequencing and annotation.</title>
        <authorList>
            <consortium name="The Broad Institute Genomics Platform"/>
            <consortium name="The Broad Institute Genome Sequencing Center for Infectious Disease"/>
            <person name="Wu L."/>
            <person name="Ma J."/>
        </authorList>
    </citation>
    <scope>NUCLEOTIDE SEQUENCE [LARGE SCALE GENOMIC DNA]</scope>
    <source>
        <strain evidence="2">CGMCC 1.12479</strain>
    </source>
</reference>
<name>A0ABQ1N201_9BACT</name>
<dbReference type="Proteomes" id="UP000635885">
    <property type="component" value="Unassembled WGS sequence"/>
</dbReference>
<gene>
    <name evidence="1" type="ORF">GCM10010993_32850</name>
</gene>
<dbReference type="EMBL" id="BMFD01000017">
    <property type="protein sequence ID" value="GGC51778.1"/>
    <property type="molecule type" value="Genomic_DNA"/>
</dbReference>
<proteinExistence type="predicted"/>
<organism evidence="1 2">
    <name type="scientific">Belliella aquatica</name>
    <dbReference type="NCBI Taxonomy" id="1323734"/>
    <lineage>
        <taxon>Bacteria</taxon>
        <taxon>Pseudomonadati</taxon>
        <taxon>Bacteroidota</taxon>
        <taxon>Cytophagia</taxon>
        <taxon>Cytophagales</taxon>
        <taxon>Cyclobacteriaceae</taxon>
        <taxon>Belliella</taxon>
    </lineage>
</organism>
<sequence length="55" mass="6603">MKYSNVDVIVDNHVRNEDLLSNIDIAYSLYPNIWFIDKSYQILISMETFVTHYFI</sequence>
<evidence type="ECO:0000313" key="1">
    <source>
        <dbReference type="EMBL" id="GGC51778.1"/>
    </source>
</evidence>
<protein>
    <submittedName>
        <fullName evidence="1">Uncharacterized protein</fullName>
    </submittedName>
</protein>
<comment type="caution">
    <text evidence="1">The sequence shown here is derived from an EMBL/GenBank/DDBJ whole genome shotgun (WGS) entry which is preliminary data.</text>
</comment>